<sequence length="76" mass="8368">MMGRISVSVSITNAFERKAFIDCVALVDTGAACMVLPSAWRERLGNLHLRIGKRLCKIGARAENHSAWVLARSANR</sequence>
<evidence type="ECO:0000313" key="1">
    <source>
        <dbReference type="EMBL" id="VFK14817.1"/>
    </source>
</evidence>
<reference evidence="1" key="1">
    <citation type="submission" date="2019-02" db="EMBL/GenBank/DDBJ databases">
        <authorList>
            <person name="Gruber-Vodicka R. H."/>
            <person name="Seah K. B. B."/>
        </authorList>
    </citation>
    <scope>NUCLEOTIDE SEQUENCE</scope>
    <source>
        <strain evidence="1">BECK_S313</strain>
    </source>
</reference>
<organism evidence="1">
    <name type="scientific">Candidatus Kentrum sp. LPFa</name>
    <dbReference type="NCBI Taxonomy" id="2126335"/>
    <lineage>
        <taxon>Bacteria</taxon>
        <taxon>Pseudomonadati</taxon>
        <taxon>Pseudomonadota</taxon>
        <taxon>Gammaproteobacteria</taxon>
        <taxon>Candidatus Kentrum</taxon>
    </lineage>
</organism>
<proteinExistence type="predicted"/>
<dbReference type="EMBL" id="CAADFK010000068">
    <property type="protein sequence ID" value="VFK14817.1"/>
    <property type="molecule type" value="Genomic_DNA"/>
</dbReference>
<name>A0A450WCR0_9GAMM</name>
<protein>
    <recommendedName>
        <fullName evidence="2">Aspartyl protease</fullName>
    </recommendedName>
</protein>
<accession>A0A450WCR0</accession>
<gene>
    <name evidence="1" type="ORF">BECKLPF1236B_GA0070989_10683</name>
</gene>
<evidence type="ECO:0008006" key="2">
    <source>
        <dbReference type="Google" id="ProtNLM"/>
    </source>
</evidence>
<dbReference type="AlphaFoldDB" id="A0A450WCR0"/>